<dbReference type="EMBL" id="CP002049">
    <property type="protein sequence ID" value="ADI13585.1"/>
    <property type="molecule type" value="Genomic_DNA"/>
</dbReference>
<evidence type="ECO:0000259" key="9">
    <source>
        <dbReference type="Pfam" id="PF25145"/>
    </source>
</evidence>
<protein>
    <submittedName>
        <fullName evidence="10">Uncharacterized protein</fullName>
    </submittedName>
</protein>
<feature type="transmembrane region" description="Helical" evidence="6">
    <location>
        <begin position="270"/>
        <end position="290"/>
    </location>
</feature>
<dbReference type="KEGG" id="tra:Trad_0448"/>
<reference evidence="11" key="1">
    <citation type="submission" date="2010-05" db="EMBL/GenBank/DDBJ databases">
        <title>The complete genome of Truepera radiovictris DSM 17093.</title>
        <authorList>
            <consortium name="US DOE Joint Genome Institute (JGI-PGF)"/>
            <person name="Lucas S."/>
            <person name="Copeland A."/>
            <person name="Lapidus A."/>
            <person name="Glavina del Rio T."/>
            <person name="Dalin E."/>
            <person name="Tice H."/>
            <person name="Bruce D."/>
            <person name="Goodwin L."/>
            <person name="Pitluck S."/>
            <person name="Kyrpides N."/>
            <person name="Mavromatis K."/>
            <person name="Ovchinnikova G."/>
            <person name="Munk A.C."/>
            <person name="Detter J.C."/>
            <person name="Han C."/>
            <person name="Tapia R."/>
            <person name="Land M."/>
            <person name="Hauser L."/>
            <person name="Markowitz V."/>
            <person name="Cheng J.-F."/>
            <person name="Hugenholtz P."/>
            <person name="Woyke T."/>
            <person name="Wu D."/>
            <person name="Tindall B."/>
            <person name="Pomrenke H.G."/>
            <person name="Brambilla E."/>
            <person name="Klenk H.-P."/>
            <person name="Eisen J.A."/>
        </authorList>
    </citation>
    <scope>NUCLEOTIDE SEQUENCE [LARGE SCALE GENOMIC DNA]</scope>
    <source>
        <strain evidence="11">DSM 17093 / CIP 108686 / LMG 22925 / RQ-24</strain>
    </source>
</reference>
<evidence type="ECO:0000256" key="5">
    <source>
        <dbReference type="SAM" id="MobiDB-lite"/>
    </source>
</evidence>
<evidence type="ECO:0000259" key="7">
    <source>
        <dbReference type="Pfam" id="PF01957"/>
    </source>
</evidence>
<evidence type="ECO:0000313" key="10">
    <source>
        <dbReference type="EMBL" id="ADI13585.1"/>
    </source>
</evidence>
<gene>
    <name evidence="10" type="ordered locus">Trad_0448</name>
</gene>
<evidence type="ECO:0000313" key="11">
    <source>
        <dbReference type="Proteomes" id="UP000000379"/>
    </source>
</evidence>
<evidence type="ECO:0000256" key="6">
    <source>
        <dbReference type="SAM" id="Phobius"/>
    </source>
</evidence>
<dbReference type="InterPro" id="IPR029045">
    <property type="entry name" value="ClpP/crotonase-like_dom_sf"/>
</dbReference>
<accession>D7CS53</accession>
<evidence type="ECO:0000256" key="4">
    <source>
        <dbReference type="ARBA" id="ARBA00023136"/>
    </source>
</evidence>
<feature type="domain" description="NfeD integral membrane" evidence="8">
    <location>
        <begin position="249"/>
        <end position="362"/>
    </location>
</feature>
<dbReference type="Pfam" id="PF24961">
    <property type="entry name" value="NfeD_membrane"/>
    <property type="match status" value="1"/>
</dbReference>
<dbReference type="Gene3D" id="3.90.226.10">
    <property type="entry name" value="2-enoyl-CoA Hydratase, Chain A, domain 1"/>
    <property type="match status" value="1"/>
</dbReference>
<dbReference type="AlphaFoldDB" id="D7CS53"/>
<feature type="region of interest" description="Disordered" evidence="5">
    <location>
        <begin position="456"/>
        <end position="506"/>
    </location>
</feature>
<dbReference type="PANTHER" id="PTHR33507:SF3">
    <property type="entry name" value="INNER MEMBRANE PROTEIN YBBJ"/>
    <property type="match status" value="1"/>
</dbReference>
<dbReference type="Proteomes" id="UP000000379">
    <property type="component" value="Chromosome"/>
</dbReference>
<feature type="transmembrane region" description="Helical" evidence="6">
    <location>
        <begin position="244"/>
        <end position="263"/>
    </location>
</feature>
<dbReference type="eggNOG" id="COG1030">
    <property type="taxonomic scope" value="Bacteria"/>
</dbReference>
<keyword evidence="3 6" id="KW-1133">Transmembrane helix</keyword>
<dbReference type="InterPro" id="IPR012340">
    <property type="entry name" value="NA-bd_OB-fold"/>
</dbReference>
<feature type="domain" description="NfeD-like C-terminal" evidence="7">
    <location>
        <begin position="400"/>
        <end position="453"/>
    </location>
</feature>
<feature type="transmembrane region" description="Helical" evidence="6">
    <location>
        <begin position="342"/>
        <end position="364"/>
    </location>
</feature>
<evidence type="ECO:0000256" key="3">
    <source>
        <dbReference type="ARBA" id="ARBA00022989"/>
    </source>
</evidence>
<proteinExistence type="predicted"/>
<keyword evidence="4 6" id="KW-0472">Membrane</keyword>
<dbReference type="InterPro" id="IPR056738">
    <property type="entry name" value="NfeD1b_N"/>
</dbReference>
<reference evidence="10 11" key="2">
    <citation type="journal article" date="2011" name="Stand. Genomic Sci.">
        <title>Complete genome sequence of Truepera radiovictrix type strain (RQ-24).</title>
        <authorList>
            <person name="Ivanova N."/>
            <person name="Rohde C."/>
            <person name="Munk C."/>
            <person name="Nolan M."/>
            <person name="Lucas S."/>
            <person name="Del Rio T.G."/>
            <person name="Tice H."/>
            <person name="Deshpande S."/>
            <person name="Cheng J.F."/>
            <person name="Tapia R."/>
            <person name="Han C."/>
            <person name="Goodwin L."/>
            <person name="Pitluck S."/>
            <person name="Liolios K."/>
            <person name="Mavromatis K."/>
            <person name="Mikhailova N."/>
            <person name="Pati A."/>
            <person name="Chen A."/>
            <person name="Palaniappan K."/>
            <person name="Land M."/>
            <person name="Hauser L."/>
            <person name="Chang Y.J."/>
            <person name="Jeffries C.D."/>
            <person name="Brambilla E."/>
            <person name="Rohde M."/>
            <person name="Goker M."/>
            <person name="Tindall B.J."/>
            <person name="Woyke T."/>
            <person name="Bristow J."/>
            <person name="Eisen J.A."/>
            <person name="Markowitz V."/>
            <person name="Hugenholtz P."/>
            <person name="Kyrpides N.C."/>
            <person name="Klenk H.P."/>
            <person name="Lapidus A."/>
        </authorList>
    </citation>
    <scope>NUCLEOTIDE SEQUENCE [LARGE SCALE GENOMIC DNA]</scope>
    <source>
        <strain evidence="11">DSM 17093 / CIP 108686 / LMG 22925 / RQ-24</strain>
    </source>
</reference>
<dbReference type="InterPro" id="IPR002810">
    <property type="entry name" value="NfeD-like_C"/>
</dbReference>
<keyword evidence="2 6" id="KW-0812">Transmembrane</keyword>
<dbReference type="Pfam" id="PF25145">
    <property type="entry name" value="NfeD1b_N"/>
    <property type="match status" value="1"/>
</dbReference>
<feature type="domain" description="NfeD1b N-terminal" evidence="9">
    <location>
        <begin position="46"/>
        <end position="228"/>
    </location>
</feature>
<dbReference type="PANTHER" id="PTHR33507">
    <property type="entry name" value="INNER MEMBRANE PROTEIN YBBJ"/>
    <property type="match status" value="1"/>
</dbReference>
<dbReference type="STRING" id="649638.Trad_0448"/>
<evidence type="ECO:0000259" key="8">
    <source>
        <dbReference type="Pfam" id="PF24961"/>
    </source>
</evidence>
<dbReference type="InterPro" id="IPR052165">
    <property type="entry name" value="Membrane_assoc_protease"/>
</dbReference>
<name>D7CS53_TRURR</name>
<dbReference type="CDD" id="cd07021">
    <property type="entry name" value="Clp_protease_NfeD_like"/>
    <property type="match status" value="1"/>
</dbReference>
<evidence type="ECO:0000256" key="2">
    <source>
        <dbReference type="ARBA" id="ARBA00022692"/>
    </source>
</evidence>
<keyword evidence="11" id="KW-1185">Reference proteome</keyword>
<dbReference type="HOGENOM" id="CLU_024619_2_0_0"/>
<dbReference type="Gene3D" id="2.40.50.140">
    <property type="entry name" value="Nucleic acid-binding proteins"/>
    <property type="match status" value="1"/>
</dbReference>
<dbReference type="Pfam" id="PF01957">
    <property type="entry name" value="NfeD"/>
    <property type="match status" value="1"/>
</dbReference>
<organism evidence="10 11">
    <name type="scientific">Truepera radiovictrix (strain DSM 17093 / CIP 108686 / LMG 22925 / RQ-24)</name>
    <dbReference type="NCBI Taxonomy" id="649638"/>
    <lineage>
        <taxon>Bacteria</taxon>
        <taxon>Thermotogati</taxon>
        <taxon>Deinococcota</taxon>
        <taxon>Deinococci</taxon>
        <taxon>Trueperales</taxon>
        <taxon>Trueperaceae</taxon>
        <taxon>Truepera</taxon>
    </lineage>
</organism>
<dbReference type="InterPro" id="IPR056739">
    <property type="entry name" value="NfeD_membrane"/>
</dbReference>
<sequence length="506" mass="51724">MGYTRETMTYLVPRTRVFRWVVLALLLGGALLGTGGVAWAQSPSAVWIVPIDATITTATARYVEDRLARANAEGPLAVVFTIDTPGGSVEAAERISSAILRARVPTIAVVEQAISAGALVAMSAEQVAMLPGSAIGAATAINALTGEAAPEKISSVWRGRFRSVAEARGRNARVAEGMVSESIEIPGLSTAQELITLSAAQAVEYDIADLQASSLTDALRQLGYGDVATETLAPSPAERFASALANPLLAAVLLAVGLIGLAVEIFTPGFGIPGAVGLVALLLFFGGSFLGSPPGTLDLVLLVVGLLLIAVEVFVLPGFGVFGLLGFAAVAWGVARIFQGDALTMLGYTTIIGGALLALALWLLPNSRFSRPLTLSTRLSGGLGAQTPGLPLEATPALAELRGQRGVTLTDLRPTGVARFGERRVDVLSEGGFVPRGSAVEVLRVEGNRVTVREVTGSAGTPSGVDLEVTGSAGTPSGADLEVTGSAGTPSGVDLEATDPAPRAEA</sequence>
<dbReference type="SUPFAM" id="SSF52096">
    <property type="entry name" value="ClpP/crotonase"/>
    <property type="match status" value="1"/>
</dbReference>
<feature type="transmembrane region" description="Helical" evidence="6">
    <location>
        <begin position="302"/>
        <end position="335"/>
    </location>
</feature>
<evidence type="ECO:0000256" key="1">
    <source>
        <dbReference type="ARBA" id="ARBA00004141"/>
    </source>
</evidence>
<comment type="subcellular location">
    <subcellularLocation>
        <location evidence="1">Membrane</location>
        <topology evidence="1">Multi-pass membrane protein</topology>
    </subcellularLocation>
</comment>
<dbReference type="GO" id="GO:0005886">
    <property type="term" value="C:plasma membrane"/>
    <property type="evidence" value="ECO:0007669"/>
    <property type="project" value="TreeGrafter"/>
</dbReference>